<dbReference type="Pfam" id="PF04195">
    <property type="entry name" value="Transposase_28"/>
    <property type="match status" value="1"/>
</dbReference>
<feature type="region of interest" description="Disordered" evidence="1">
    <location>
        <begin position="233"/>
        <end position="264"/>
    </location>
</feature>
<keyword evidence="4" id="KW-1185">Reference proteome</keyword>
<name>A0AAU9M4K6_9ASTR</name>
<sequence>MGMLVRKYKIDPKFHPCPPEATDAITDASKGFVGVYRVFFKSGLRLPAFDFLETVLDYYGLRITQITPSDFRKIPCFTLLCVARDVSPTINLFRHFYIPMSNGDWVSFALRHGFVELFDGLPTSIKYWKEEFFFIHASAFSSPMAYGDIADRATDPIPELSSDDQLITERLSDNFVRWVGPNEEMMGMASMSPHWNHLGKKSVEVFEGKDVTLLDRLHRRQIANSTLVMEEVLASDSPTRSESSMESALDVSRAEGSRPIPPNLRSKVVKLDSDFCKPHTVFVTPRNQTAETSEGSCDLN</sequence>
<evidence type="ECO:0000313" key="3">
    <source>
        <dbReference type="EMBL" id="CAH1421617.1"/>
    </source>
</evidence>
<dbReference type="Proteomes" id="UP001157418">
    <property type="component" value="Unassembled WGS sequence"/>
</dbReference>
<feature type="compositionally biased region" description="Polar residues" evidence="1">
    <location>
        <begin position="236"/>
        <end position="246"/>
    </location>
</feature>
<gene>
    <name evidence="3" type="ORF">LVIROSA_LOCUS9008</name>
</gene>
<organism evidence="3 4">
    <name type="scientific">Lactuca virosa</name>
    <dbReference type="NCBI Taxonomy" id="75947"/>
    <lineage>
        <taxon>Eukaryota</taxon>
        <taxon>Viridiplantae</taxon>
        <taxon>Streptophyta</taxon>
        <taxon>Embryophyta</taxon>
        <taxon>Tracheophyta</taxon>
        <taxon>Spermatophyta</taxon>
        <taxon>Magnoliopsida</taxon>
        <taxon>eudicotyledons</taxon>
        <taxon>Gunneridae</taxon>
        <taxon>Pentapetalae</taxon>
        <taxon>asterids</taxon>
        <taxon>campanulids</taxon>
        <taxon>Asterales</taxon>
        <taxon>Asteraceae</taxon>
        <taxon>Cichorioideae</taxon>
        <taxon>Cichorieae</taxon>
        <taxon>Lactucinae</taxon>
        <taxon>Lactuca</taxon>
    </lineage>
</organism>
<evidence type="ECO:0000256" key="1">
    <source>
        <dbReference type="SAM" id="MobiDB-lite"/>
    </source>
</evidence>
<dbReference type="AlphaFoldDB" id="A0AAU9M4K6"/>
<accession>A0AAU9M4K6</accession>
<reference evidence="3 4" key="1">
    <citation type="submission" date="2022-01" db="EMBL/GenBank/DDBJ databases">
        <authorList>
            <person name="Xiong W."/>
            <person name="Schranz E."/>
        </authorList>
    </citation>
    <scope>NUCLEOTIDE SEQUENCE [LARGE SCALE GENOMIC DNA]</scope>
</reference>
<feature type="domain" description="Transposase (putative) gypsy type" evidence="2">
    <location>
        <begin position="37"/>
        <end position="97"/>
    </location>
</feature>
<protein>
    <recommendedName>
        <fullName evidence="2">Transposase (putative) gypsy type domain-containing protein</fullName>
    </recommendedName>
</protein>
<comment type="caution">
    <text evidence="3">The sequence shown here is derived from an EMBL/GenBank/DDBJ whole genome shotgun (WGS) entry which is preliminary data.</text>
</comment>
<dbReference type="InterPro" id="IPR007321">
    <property type="entry name" value="Transposase_28"/>
</dbReference>
<dbReference type="PANTHER" id="PTHR31099:SF28">
    <property type="entry name" value="F5J5.12"/>
    <property type="match status" value="1"/>
</dbReference>
<dbReference type="PANTHER" id="PTHR31099">
    <property type="entry name" value="OS06G0165300 PROTEIN"/>
    <property type="match status" value="1"/>
</dbReference>
<proteinExistence type="predicted"/>
<evidence type="ECO:0000313" key="4">
    <source>
        <dbReference type="Proteomes" id="UP001157418"/>
    </source>
</evidence>
<dbReference type="EMBL" id="CAKMRJ010001112">
    <property type="protein sequence ID" value="CAH1421617.1"/>
    <property type="molecule type" value="Genomic_DNA"/>
</dbReference>
<evidence type="ECO:0000259" key="2">
    <source>
        <dbReference type="Pfam" id="PF04195"/>
    </source>
</evidence>